<name>A0AA38FL63_TAXCH</name>
<proteinExistence type="predicted"/>
<organism evidence="1 2">
    <name type="scientific">Taxus chinensis</name>
    <name type="common">Chinese yew</name>
    <name type="synonym">Taxus wallichiana var. chinensis</name>
    <dbReference type="NCBI Taxonomy" id="29808"/>
    <lineage>
        <taxon>Eukaryota</taxon>
        <taxon>Viridiplantae</taxon>
        <taxon>Streptophyta</taxon>
        <taxon>Embryophyta</taxon>
        <taxon>Tracheophyta</taxon>
        <taxon>Spermatophyta</taxon>
        <taxon>Pinopsida</taxon>
        <taxon>Pinidae</taxon>
        <taxon>Conifers II</taxon>
        <taxon>Cupressales</taxon>
        <taxon>Taxaceae</taxon>
        <taxon>Taxus</taxon>
    </lineage>
</organism>
<gene>
    <name evidence="1" type="ORF">KI387_010225</name>
</gene>
<reference evidence="1 2" key="1">
    <citation type="journal article" date="2021" name="Nat. Plants">
        <title>The Taxus genome provides insights into paclitaxel biosynthesis.</title>
        <authorList>
            <person name="Xiong X."/>
            <person name="Gou J."/>
            <person name="Liao Q."/>
            <person name="Li Y."/>
            <person name="Zhou Q."/>
            <person name="Bi G."/>
            <person name="Li C."/>
            <person name="Du R."/>
            <person name="Wang X."/>
            <person name="Sun T."/>
            <person name="Guo L."/>
            <person name="Liang H."/>
            <person name="Lu P."/>
            <person name="Wu Y."/>
            <person name="Zhang Z."/>
            <person name="Ro D.K."/>
            <person name="Shang Y."/>
            <person name="Huang S."/>
            <person name="Yan J."/>
        </authorList>
    </citation>
    <scope>NUCLEOTIDE SEQUENCE [LARGE SCALE GENOMIC DNA]</scope>
    <source>
        <strain evidence="1">Ta-2019</strain>
    </source>
</reference>
<dbReference type="Proteomes" id="UP000824469">
    <property type="component" value="Unassembled WGS sequence"/>
</dbReference>
<dbReference type="AlphaFoldDB" id="A0AA38FL63"/>
<dbReference type="EMBL" id="JAHRHJ020000008">
    <property type="protein sequence ID" value="KAH9305821.1"/>
    <property type="molecule type" value="Genomic_DNA"/>
</dbReference>
<accession>A0AA38FL63</accession>
<keyword evidence="2" id="KW-1185">Reference proteome</keyword>
<comment type="caution">
    <text evidence="1">The sequence shown here is derived from an EMBL/GenBank/DDBJ whole genome shotgun (WGS) entry which is preliminary data.</text>
</comment>
<evidence type="ECO:0000313" key="1">
    <source>
        <dbReference type="EMBL" id="KAH9305821.1"/>
    </source>
</evidence>
<evidence type="ECO:0000313" key="2">
    <source>
        <dbReference type="Proteomes" id="UP000824469"/>
    </source>
</evidence>
<feature type="non-terminal residue" evidence="1">
    <location>
        <position position="1"/>
    </location>
</feature>
<sequence length="57" mass="6525">PYIASPINGNFNINVPEEEDVDHEPTTLVEEVPDNLLDEVSRDHQYDPYVDVLEEEA</sequence>
<feature type="non-terminal residue" evidence="1">
    <location>
        <position position="57"/>
    </location>
</feature>
<protein>
    <submittedName>
        <fullName evidence="1">Uncharacterized protein</fullName>
    </submittedName>
</protein>